<evidence type="ECO:0000313" key="5">
    <source>
        <dbReference type="Proteomes" id="UP001279410"/>
    </source>
</evidence>
<dbReference type="AlphaFoldDB" id="A0AAD3RNB7"/>
<reference evidence="4" key="1">
    <citation type="submission" date="2022-08" db="EMBL/GenBank/DDBJ databases">
        <title>Genome sequencing of akame (Lates japonicus).</title>
        <authorList>
            <person name="Hashiguchi Y."/>
            <person name="Takahashi H."/>
        </authorList>
    </citation>
    <scope>NUCLEOTIDE SEQUENCE</scope>
    <source>
        <strain evidence="4">Kochi</strain>
    </source>
</reference>
<dbReference type="GO" id="GO:0007155">
    <property type="term" value="P:cell adhesion"/>
    <property type="evidence" value="ECO:0007669"/>
    <property type="project" value="InterPro"/>
</dbReference>
<gene>
    <name evidence="4" type="ORF">AKAME5_002663700</name>
</gene>
<comment type="subcellular location">
    <subcellularLocation>
        <location evidence="1">Membrane</location>
    </subcellularLocation>
</comment>
<dbReference type="CDD" id="cd11304">
    <property type="entry name" value="Cadherin_repeat"/>
    <property type="match status" value="1"/>
</dbReference>
<dbReference type="EMBL" id="BRZM01002849">
    <property type="protein sequence ID" value="GLD75303.1"/>
    <property type="molecule type" value="Genomic_DNA"/>
</dbReference>
<dbReference type="GO" id="GO:0005886">
    <property type="term" value="C:plasma membrane"/>
    <property type="evidence" value="ECO:0007669"/>
    <property type="project" value="InterPro"/>
</dbReference>
<protein>
    <submittedName>
        <fullName evidence="4">Neural-cadherin-like isoform X2</fullName>
    </submittedName>
</protein>
<accession>A0AAD3RNB7</accession>
<dbReference type="PROSITE" id="PS00232">
    <property type="entry name" value="CADHERIN_1"/>
    <property type="match status" value="1"/>
</dbReference>
<keyword evidence="2" id="KW-0472">Membrane</keyword>
<feature type="region of interest" description="Disordered" evidence="3">
    <location>
        <begin position="1"/>
        <end position="33"/>
    </location>
</feature>
<feature type="compositionally biased region" description="Polar residues" evidence="3">
    <location>
        <begin position="9"/>
        <end position="21"/>
    </location>
</feature>
<dbReference type="InterPro" id="IPR015919">
    <property type="entry name" value="Cadherin-like_sf"/>
</dbReference>
<sequence>MRALIENGWMTSRPPTSTMGPNSFPDIHLQQSPKPSSYGPDWYLNKVKLKIIDVNDNVPEWNMKPYPYLAVVSPEAPAGAFVYQLQAHDGDEGKSGEVEYFLSDGRLGLRMSAKR</sequence>
<dbReference type="GO" id="GO:0005509">
    <property type="term" value="F:calcium ion binding"/>
    <property type="evidence" value="ECO:0007669"/>
    <property type="project" value="InterPro"/>
</dbReference>
<evidence type="ECO:0000256" key="2">
    <source>
        <dbReference type="ARBA" id="ARBA00023136"/>
    </source>
</evidence>
<proteinExistence type="predicted"/>
<dbReference type="GO" id="GO:0009653">
    <property type="term" value="P:anatomical structure morphogenesis"/>
    <property type="evidence" value="ECO:0007669"/>
    <property type="project" value="UniProtKB-ARBA"/>
</dbReference>
<evidence type="ECO:0000256" key="1">
    <source>
        <dbReference type="ARBA" id="ARBA00004370"/>
    </source>
</evidence>
<name>A0AAD3RNB7_LATJO</name>
<organism evidence="4 5">
    <name type="scientific">Lates japonicus</name>
    <name type="common">Japanese lates</name>
    <dbReference type="NCBI Taxonomy" id="270547"/>
    <lineage>
        <taxon>Eukaryota</taxon>
        <taxon>Metazoa</taxon>
        <taxon>Chordata</taxon>
        <taxon>Craniata</taxon>
        <taxon>Vertebrata</taxon>
        <taxon>Euteleostomi</taxon>
        <taxon>Actinopterygii</taxon>
        <taxon>Neopterygii</taxon>
        <taxon>Teleostei</taxon>
        <taxon>Neoteleostei</taxon>
        <taxon>Acanthomorphata</taxon>
        <taxon>Carangaria</taxon>
        <taxon>Carangaria incertae sedis</taxon>
        <taxon>Centropomidae</taxon>
        <taxon>Lates</taxon>
    </lineage>
</organism>
<dbReference type="InterPro" id="IPR020894">
    <property type="entry name" value="Cadherin_CS"/>
</dbReference>
<keyword evidence="5" id="KW-1185">Reference proteome</keyword>
<evidence type="ECO:0000313" key="4">
    <source>
        <dbReference type="EMBL" id="GLD75303.1"/>
    </source>
</evidence>
<comment type="caution">
    <text evidence="4">The sequence shown here is derived from an EMBL/GenBank/DDBJ whole genome shotgun (WGS) entry which is preliminary data.</text>
</comment>
<dbReference type="Proteomes" id="UP001279410">
    <property type="component" value="Unassembled WGS sequence"/>
</dbReference>
<evidence type="ECO:0000256" key="3">
    <source>
        <dbReference type="SAM" id="MobiDB-lite"/>
    </source>
</evidence>
<dbReference type="Gene3D" id="2.60.40.60">
    <property type="entry name" value="Cadherins"/>
    <property type="match status" value="1"/>
</dbReference>
<dbReference type="SUPFAM" id="SSF49313">
    <property type="entry name" value="Cadherin-like"/>
    <property type="match status" value="1"/>
</dbReference>